<reference evidence="11 12" key="1">
    <citation type="submission" date="2019-06" db="EMBL/GenBank/DDBJ databases">
        <title>Sequencing the genomes of 1000 actinobacteria strains.</title>
        <authorList>
            <person name="Klenk H.-P."/>
        </authorList>
    </citation>
    <scope>NUCLEOTIDE SEQUENCE [LARGE SCALE GENOMIC DNA]</scope>
    <source>
        <strain evidence="11 12">DSM 44819</strain>
    </source>
</reference>
<dbReference type="EMBL" id="VFOL01000001">
    <property type="protein sequence ID" value="TQL35365.1"/>
    <property type="molecule type" value="Genomic_DNA"/>
</dbReference>
<dbReference type="Pfam" id="PF00291">
    <property type="entry name" value="PALP"/>
    <property type="match status" value="1"/>
</dbReference>
<dbReference type="Proteomes" id="UP000315983">
    <property type="component" value="Unassembled WGS sequence"/>
</dbReference>
<evidence type="ECO:0000313" key="13">
    <source>
        <dbReference type="Proteomes" id="UP000677457"/>
    </source>
</evidence>
<dbReference type="GO" id="GO:0006567">
    <property type="term" value="P:L-threonine catabolic process"/>
    <property type="evidence" value="ECO:0007669"/>
    <property type="project" value="InterPro"/>
</dbReference>
<dbReference type="InterPro" id="IPR002912">
    <property type="entry name" value="ACT_dom"/>
</dbReference>
<protein>
    <recommendedName>
        <fullName evidence="4">threonine ammonia-lyase</fullName>
        <ecNumber evidence="4">4.3.1.19</ecNumber>
    </recommendedName>
    <alternativeName>
        <fullName evidence="8">Threonine deaminase</fullName>
    </alternativeName>
</protein>
<dbReference type="InterPro" id="IPR005789">
    <property type="entry name" value="Thr_deHydtase_catblc"/>
</dbReference>
<accession>A0A542XHQ2</accession>
<keyword evidence="13" id="KW-1185">Reference proteome</keyword>
<comment type="cofactor">
    <cofactor evidence="2">
        <name>pyridoxal 5'-phosphate</name>
        <dbReference type="ChEBI" id="CHEBI:597326"/>
    </cofactor>
</comment>
<evidence type="ECO:0000256" key="2">
    <source>
        <dbReference type="ARBA" id="ARBA00001933"/>
    </source>
</evidence>
<dbReference type="SUPFAM" id="SSF53686">
    <property type="entry name" value="Tryptophan synthase beta subunit-like PLP-dependent enzymes"/>
    <property type="match status" value="1"/>
</dbReference>
<dbReference type="InterPro" id="IPR044561">
    <property type="entry name" value="ACT_ThrD-II-like"/>
</dbReference>
<evidence type="ECO:0000256" key="3">
    <source>
        <dbReference type="ARBA" id="ARBA00010869"/>
    </source>
</evidence>
<evidence type="ECO:0000256" key="7">
    <source>
        <dbReference type="ARBA" id="ARBA00025527"/>
    </source>
</evidence>
<dbReference type="NCBIfam" id="TIGR01127">
    <property type="entry name" value="ilvA_1Cterm"/>
    <property type="match status" value="1"/>
</dbReference>
<reference evidence="10 13" key="2">
    <citation type="submission" date="2021-03" db="EMBL/GenBank/DDBJ databases">
        <title>Whole genome shotgun sequence of Salinispora arenicola NBRC 105043.</title>
        <authorList>
            <person name="Komaki H."/>
            <person name="Tamura T."/>
        </authorList>
    </citation>
    <scope>NUCLEOTIDE SEQUENCE [LARGE SCALE GENOMIC DNA]</scope>
    <source>
        <strain evidence="10 13">NBRC 105043</strain>
    </source>
</reference>
<dbReference type="PANTHER" id="PTHR48078">
    <property type="entry name" value="THREONINE DEHYDRATASE, MITOCHONDRIAL-RELATED"/>
    <property type="match status" value="1"/>
</dbReference>
<dbReference type="FunFam" id="3.40.50.1100:FF:000007">
    <property type="entry name" value="L-threonine dehydratase catabolic TdcB"/>
    <property type="match status" value="1"/>
</dbReference>
<feature type="domain" description="ACT" evidence="9">
    <location>
        <begin position="329"/>
        <end position="406"/>
    </location>
</feature>
<dbReference type="InterPro" id="IPR001926">
    <property type="entry name" value="TrpB-like_PALP"/>
</dbReference>
<dbReference type="InterPro" id="IPR050147">
    <property type="entry name" value="Ser/Thr_Dehydratase"/>
</dbReference>
<comment type="similarity">
    <text evidence="3">Belongs to the serine/threonine dehydratase family.</text>
</comment>
<evidence type="ECO:0000256" key="1">
    <source>
        <dbReference type="ARBA" id="ARBA00001274"/>
    </source>
</evidence>
<dbReference type="EC" id="4.3.1.19" evidence="4"/>
<dbReference type="Gene3D" id="3.40.50.1100">
    <property type="match status" value="2"/>
</dbReference>
<organism evidence="11 12">
    <name type="scientific">Salinispora arenicola</name>
    <dbReference type="NCBI Taxonomy" id="168697"/>
    <lineage>
        <taxon>Bacteria</taxon>
        <taxon>Bacillati</taxon>
        <taxon>Actinomycetota</taxon>
        <taxon>Actinomycetes</taxon>
        <taxon>Micromonosporales</taxon>
        <taxon>Micromonosporaceae</taxon>
        <taxon>Salinispora</taxon>
    </lineage>
</organism>
<dbReference type="RefSeq" id="WP_018800194.1">
    <property type="nucleotide sequence ID" value="NZ_BOQM01000011.1"/>
</dbReference>
<keyword evidence="6" id="KW-0456">Lyase</keyword>
<proteinExistence type="inferred from homology"/>
<sequence>MTKLVGLDDIRAARELLAGVVRTTPLEPSRPLSGALGGPVWLKCENLQRAGSYKVRGAFVRISRLSAAERAEGVVAASAGNHAQGVALAAGLVGTHATVFMPVNAPLPKVAATKGYGAQVELVGNTVDESLVAAQTYAERTGATLIHPFDHRDVVAGQGTVALEILEQCPQVRTIVAGVGGGGLVSGIAVAAKALRPDVRVVGVQAATAAAFPPSLAAGEPVRLPSFGTIADGIAVGRPGELTFRHVRALVDEVVTVREEDISRALLMLLERGKQVVEPAGAVGVAALLSGAVDVEAPVVAVLSGGNIDPLLMLRVIENGLAAAGRYLRVTVRCSDRPGQLASLLSEIAAQGANVVDVGHQRANPHLRLGEVEVALSVETRGTEHSDRLIGVLRASGYQVVFAGEG</sequence>
<evidence type="ECO:0000256" key="4">
    <source>
        <dbReference type="ARBA" id="ARBA00012096"/>
    </source>
</evidence>
<comment type="caution">
    <text evidence="11">The sequence shown here is derived from an EMBL/GenBank/DDBJ whole genome shotgun (WGS) entry which is preliminary data.</text>
</comment>
<gene>
    <name evidence="11" type="ORF">FB564_0409</name>
    <name evidence="10" type="ORF">Sar04_19250</name>
</gene>
<evidence type="ECO:0000256" key="5">
    <source>
        <dbReference type="ARBA" id="ARBA00022898"/>
    </source>
</evidence>
<dbReference type="GO" id="GO:0009097">
    <property type="term" value="P:isoleucine biosynthetic process"/>
    <property type="evidence" value="ECO:0007669"/>
    <property type="project" value="TreeGrafter"/>
</dbReference>
<dbReference type="CDD" id="cd01562">
    <property type="entry name" value="Thr-dehyd"/>
    <property type="match status" value="1"/>
</dbReference>
<dbReference type="PANTHER" id="PTHR48078:SF6">
    <property type="entry name" value="L-THREONINE DEHYDRATASE CATABOLIC TDCB"/>
    <property type="match status" value="1"/>
</dbReference>
<dbReference type="GeneID" id="93769763"/>
<dbReference type="SUPFAM" id="SSF55021">
    <property type="entry name" value="ACT-like"/>
    <property type="match status" value="1"/>
</dbReference>
<evidence type="ECO:0000313" key="11">
    <source>
        <dbReference type="EMBL" id="TQL35365.1"/>
    </source>
</evidence>
<evidence type="ECO:0000313" key="10">
    <source>
        <dbReference type="EMBL" id="GIM84821.1"/>
    </source>
</evidence>
<name>A0A542XHQ2_SALAC</name>
<comment type="function">
    <text evidence="7">Catalyzes the anaerobic formation of alpha-ketobutyrate and ammonia from threonine in a two-step reaction. The first step involved a dehydration of threonine and a production of enamine intermediates (aminocrotonate), which tautomerizes to its imine form (iminobutyrate). Both intermediates are unstable and short-lived. The second step is the nonenzymatic hydrolysis of the enamine/imine intermediates to form 2-ketobutyrate and free ammonia. In the low water environment of the cell, the second step is accelerated by RidA.</text>
</comment>
<dbReference type="GO" id="GO:0004794">
    <property type="term" value="F:threonine deaminase activity"/>
    <property type="evidence" value="ECO:0007669"/>
    <property type="project" value="UniProtKB-EC"/>
</dbReference>
<dbReference type="GO" id="GO:0003941">
    <property type="term" value="F:L-serine ammonia-lyase activity"/>
    <property type="evidence" value="ECO:0007669"/>
    <property type="project" value="TreeGrafter"/>
</dbReference>
<dbReference type="InterPro" id="IPR036052">
    <property type="entry name" value="TrpB-like_PALP_sf"/>
</dbReference>
<dbReference type="EMBL" id="BOQM01000011">
    <property type="protein sequence ID" value="GIM84821.1"/>
    <property type="molecule type" value="Genomic_DNA"/>
</dbReference>
<dbReference type="PROSITE" id="PS51671">
    <property type="entry name" value="ACT"/>
    <property type="match status" value="1"/>
</dbReference>
<keyword evidence="5" id="KW-0663">Pyridoxal phosphate</keyword>
<dbReference type="AlphaFoldDB" id="A0A542XHQ2"/>
<dbReference type="GO" id="GO:0006565">
    <property type="term" value="P:L-serine catabolic process"/>
    <property type="evidence" value="ECO:0007669"/>
    <property type="project" value="TreeGrafter"/>
</dbReference>
<evidence type="ECO:0000313" key="12">
    <source>
        <dbReference type="Proteomes" id="UP000315983"/>
    </source>
</evidence>
<evidence type="ECO:0000256" key="8">
    <source>
        <dbReference type="ARBA" id="ARBA00031427"/>
    </source>
</evidence>
<comment type="catalytic activity">
    <reaction evidence="1">
        <text>L-threonine = 2-oxobutanoate + NH4(+)</text>
        <dbReference type="Rhea" id="RHEA:22108"/>
        <dbReference type="ChEBI" id="CHEBI:16763"/>
        <dbReference type="ChEBI" id="CHEBI:28938"/>
        <dbReference type="ChEBI" id="CHEBI:57926"/>
        <dbReference type="EC" id="4.3.1.19"/>
    </reaction>
</comment>
<dbReference type="Proteomes" id="UP000677457">
    <property type="component" value="Unassembled WGS sequence"/>
</dbReference>
<evidence type="ECO:0000256" key="6">
    <source>
        <dbReference type="ARBA" id="ARBA00023239"/>
    </source>
</evidence>
<dbReference type="FunFam" id="3.40.50.1100:FF:000005">
    <property type="entry name" value="Threonine dehydratase catabolic"/>
    <property type="match status" value="1"/>
</dbReference>
<evidence type="ECO:0000259" key="9">
    <source>
        <dbReference type="PROSITE" id="PS51671"/>
    </source>
</evidence>
<dbReference type="CDD" id="cd04886">
    <property type="entry name" value="ACT_ThrD-II-like"/>
    <property type="match status" value="1"/>
</dbReference>
<dbReference type="InterPro" id="IPR045865">
    <property type="entry name" value="ACT-like_dom_sf"/>
</dbReference>